<dbReference type="CDD" id="cd14728">
    <property type="entry name" value="Ere-like"/>
    <property type="match status" value="1"/>
</dbReference>
<evidence type="ECO:0000313" key="3">
    <source>
        <dbReference type="Proteomes" id="UP000663090"/>
    </source>
</evidence>
<dbReference type="SUPFAM" id="SSF49464">
    <property type="entry name" value="Carboxypeptidase regulatory domain-like"/>
    <property type="match status" value="1"/>
</dbReference>
<dbReference type="SUPFAM" id="SSF49452">
    <property type="entry name" value="Starch-binding domain-like"/>
    <property type="match status" value="1"/>
</dbReference>
<dbReference type="InterPro" id="IPR008969">
    <property type="entry name" value="CarboxyPept-like_regulatory"/>
</dbReference>
<dbReference type="Proteomes" id="UP000663090">
    <property type="component" value="Chromosome"/>
</dbReference>
<dbReference type="InterPro" id="IPR052036">
    <property type="entry name" value="Hydrolase/PRTase-associated"/>
</dbReference>
<dbReference type="InterPro" id="IPR013784">
    <property type="entry name" value="Carb-bd-like_fold"/>
</dbReference>
<feature type="signal peptide" evidence="1">
    <location>
        <begin position="1"/>
        <end position="22"/>
    </location>
</feature>
<dbReference type="InterPro" id="IPR007815">
    <property type="entry name" value="Emycin_Estase"/>
</dbReference>
<dbReference type="Gene3D" id="1.20.1440.30">
    <property type="entry name" value="Biosynthetic Protein domain"/>
    <property type="match status" value="1"/>
</dbReference>
<dbReference type="PANTHER" id="PTHR31299:SF0">
    <property type="entry name" value="ESTERASE, PUTATIVE (AFU_ORTHOLOGUE AFUA_1G05850)-RELATED"/>
    <property type="match status" value="1"/>
</dbReference>
<dbReference type="EMBL" id="CP071091">
    <property type="protein sequence ID" value="QSQ17715.1"/>
    <property type="molecule type" value="Genomic_DNA"/>
</dbReference>
<dbReference type="Pfam" id="PF13620">
    <property type="entry name" value="CarboxypepD_reg"/>
    <property type="match status" value="2"/>
</dbReference>
<dbReference type="Pfam" id="PF05139">
    <property type="entry name" value="Erythro_esteras"/>
    <property type="match status" value="1"/>
</dbReference>
<dbReference type="RefSeq" id="WP_206719334.1">
    <property type="nucleotide sequence ID" value="NZ_CP071091.1"/>
</dbReference>
<dbReference type="Gene3D" id="3.30.1870.10">
    <property type="entry name" value="EreA-like, domain 2"/>
    <property type="match status" value="1"/>
</dbReference>
<dbReference type="SUPFAM" id="SSF159501">
    <property type="entry name" value="EreA/ChaN-like"/>
    <property type="match status" value="1"/>
</dbReference>
<evidence type="ECO:0000313" key="2">
    <source>
        <dbReference type="EMBL" id="QSQ17715.1"/>
    </source>
</evidence>
<proteinExistence type="predicted"/>
<organism evidence="2 3">
    <name type="scientific">Myxococcus landrumensis</name>
    <dbReference type="NCBI Taxonomy" id="2813577"/>
    <lineage>
        <taxon>Bacteria</taxon>
        <taxon>Pseudomonadati</taxon>
        <taxon>Myxococcota</taxon>
        <taxon>Myxococcia</taxon>
        <taxon>Myxococcales</taxon>
        <taxon>Cystobacterineae</taxon>
        <taxon>Myxococcaceae</taxon>
        <taxon>Myxococcus</taxon>
    </lineage>
</organism>
<dbReference type="PANTHER" id="PTHR31299">
    <property type="entry name" value="ESTERASE, PUTATIVE (AFU_ORTHOLOGUE AFUA_1G05850)-RELATED"/>
    <property type="match status" value="1"/>
</dbReference>
<gene>
    <name evidence="2" type="ORF">JY572_17505</name>
</gene>
<accession>A0ABX7NFX5</accession>
<dbReference type="Gene3D" id="2.60.40.1120">
    <property type="entry name" value="Carboxypeptidase-like, regulatory domain"/>
    <property type="match status" value="2"/>
</dbReference>
<reference evidence="2 3" key="1">
    <citation type="submission" date="2021-02" db="EMBL/GenBank/DDBJ databases">
        <title>De Novo genome assembly of isolated myxobacteria.</title>
        <authorList>
            <person name="Stevens D.C."/>
        </authorList>
    </citation>
    <scope>NUCLEOTIDE SEQUENCE [LARGE SCALE GENOMIC DNA]</scope>
    <source>
        <strain evidence="2 3">SCHIC003</strain>
    </source>
</reference>
<keyword evidence="1" id="KW-0732">Signal</keyword>
<dbReference type="Gene3D" id="3.40.1660.10">
    <property type="entry name" value="EreA-like (biosynthetic domain)"/>
    <property type="match status" value="1"/>
</dbReference>
<evidence type="ECO:0000256" key="1">
    <source>
        <dbReference type="SAM" id="SignalP"/>
    </source>
</evidence>
<name>A0ABX7NFX5_9BACT</name>
<protein>
    <submittedName>
        <fullName evidence="2">Erythromycin esterase family protein</fullName>
    </submittedName>
</protein>
<sequence>MKLLRILWLLLPLACASSGAPHVVPPVETPAAQPAPSVTTATVEGRIESDAKTAVEGAVVSLIPASQDWDPDSAPPAGRMLTGPDGRFRFEGLAAGEYGLTVSSPRHEAAFIMDVKLAVGAAPHRLDVVLQPAKHVVRGRVKTDSGEPVPEVWLNVGRHSDFLGDMLYARTDAQGRFEVPLPVAGYGVSVHAEGFSPAGRTFNVTAEESTTELDLTVRALPETTPPAPEVVSWTKQSLVPLSTVEAGHGFADLQPMKPWLSKARVVALGEATHGSREFFQLKHRMLEFLATELGFTVFAIEASFGESLVVNDYVLHGKGDPAKALAGLYFWTWDTEEVLALIRWMRAYNADPRHPRKLKFYGVDIQATSASTRAILDFFARVDPAFHQRLVGPMTPFLDAANPQVRQVESGKTLAGLVADVEARLGKLPKRKGTEKAHALVARHARILGQFATTVTAQFTDTSFRDRAMAENARWILEHEGADARMVLWAHNGHVAASAERDWEPMGKHLREALGDQLYIFGFAFNQGEFQAIHSPSEPNEPRRGLSVHAVPAAEVGWLDGTLALAEVPRFALDLRGLPSEGVVRDFFMRARYTRNYGAVFSKVIPPRISKTAKEYDGLLFVERTFAAVATPTGRRPPPPPKAASSP</sequence>
<keyword evidence="3" id="KW-1185">Reference proteome</keyword>
<feature type="chain" id="PRO_5046366089" evidence="1">
    <location>
        <begin position="23"/>
        <end position="647"/>
    </location>
</feature>